<keyword evidence="5" id="KW-0862">Zinc</keyword>
<accession>A0A7S0PXJ7</accession>
<dbReference type="PANTHER" id="PTHR13948:SF3">
    <property type="entry name" value="FI21118P1"/>
    <property type="match status" value="1"/>
</dbReference>
<dbReference type="PROSITE" id="PS50174">
    <property type="entry name" value="G_PATCH"/>
    <property type="match status" value="1"/>
</dbReference>
<name>A0A7S0PXJ7_9EUKA</name>
<evidence type="ECO:0000256" key="5">
    <source>
        <dbReference type="ARBA" id="ARBA00022833"/>
    </source>
</evidence>
<organism evidence="10">
    <name type="scientific">Coccolithus braarudii</name>
    <dbReference type="NCBI Taxonomy" id="221442"/>
    <lineage>
        <taxon>Eukaryota</taxon>
        <taxon>Haptista</taxon>
        <taxon>Haptophyta</taxon>
        <taxon>Prymnesiophyceae</taxon>
        <taxon>Coccolithales</taxon>
        <taxon>Coccolithaceae</taxon>
        <taxon>Coccolithus</taxon>
    </lineage>
</organism>
<dbReference type="Pfam" id="PF01585">
    <property type="entry name" value="G-patch"/>
    <property type="match status" value="1"/>
</dbReference>
<evidence type="ECO:0000259" key="9">
    <source>
        <dbReference type="PROSITE" id="PS50174"/>
    </source>
</evidence>
<dbReference type="PANTHER" id="PTHR13948">
    <property type="entry name" value="RNA-BINDING PROTEIN"/>
    <property type="match status" value="1"/>
</dbReference>
<keyword evidence="7" id="KW-0539">Nucleus</keyword>
<keyword evidence="2" id="KW-0479">Metal-binding</keyword>
<dbReference type="GO" id="GO:0000398">
    <property type="term" value="P:mRNA splicing, via spliceosome"/>
    <property type="evidence" value="ECO:0007669"/>
    <property type="project" value="TreeGrafter"/>
</dbReference>
<feature type="domain" description="G-patch" evidence="9">
    <location>
        <begin position="244"/>
        <end position="289"/>
    </location>
</feature>
<evidence type="ECO:0000256" key="3">
    <source>
        <dbReference type="ARBA" id="ARBA00022737"/>
    </source>
</evidence>
<dbReference type="PROSITE" id="PS01358">
    <property type="entry name" value="ZF_RANBP2_1"/>
    <property type="match status" value="1"/>
</dbReference>
<dbReference type="AlphaFoldDB" id="A0A7S0PXJ7"/>
<dbReference type="Gene3D" id="4.10.1060.10">
    <property type="entry name" value="Zinc finger, RanBP2-type"/>
    <property type="match status" value="1"/>
</dbReference>
<proteinExistence type="predicted"/>
<dbReference type="EMBL" id="HBEY01010450">
    <property type="protein sequence ID" value="CAD8601733.1"/>
    <property type="molecule type" value="Transcribed_RNA"/>
</dbReference>
<evidence type="ECO:0000256" key="4">
    <source>
        <dbReference type="ARBA" id="ARBA00022771"/>
    </source>
</evidence>
<dbReference type="GO" id="GO:0008270">
    <property type="term" value="F:zinc ion binding"/>
    <property type="evidence" value="ECO:0007669"/>
    <property type="project" value="UniProtKB-KW"/>
</dbReference>
<feature type="compositionally biased region" description="Low complexity" evidence="8">
    <location>
        <begin position="82"/>
        <end position="101"/>
    </location>
</feature>
<keyword evidence="3" id="KW-0677">Repeat</keyword>
<evidence type="ECO:0000256" key="7">
    <source>
        <dbReference type="ARBA" id="ARBA00023242"/>
    </source>
</evidence>
<evidence type="ECO:0000256" key="1">
    <source>
        <dbReference type="ARBA" id="ARBA00004123"/>
    </source>
</evidence>
<comment type="subcellular location">
    <subcellularLocation>
        <location evidence="1">Nucleus</location>
    </subcellularLocation>
</comment>
<keyword evidence="6" id="KW-0694">RNA-binding</keyword>
<evidence type="ECO:0000256" key="6">
    <source>
        <dbReference type="ARBA" id="ARBA00022884"/>
    </source>
</evidence>
<evidence type="ECO:0000313" key="10">
    <source>
        <dbReference type="EMBL" id="CAD8601733.1"/>
    </source>
</evidence>
<dbReference type="SUPFAM" id="SSF90209">
    <property type="entry name" value="Ran binding protein zinc finger-like"/>
    <property type="match status" value="1"/>
</dbReference>
<dbReference type="InterPro" id="IPR000467">
    <property type="entry name" value="G_patch_dom"/>
</dbReference>
<evidence type="ECO:0000256" key="2">
    <source>
        <dbReference type="ARBA" id="ARBA00022723"/>
    </source>
</evidence>
<dbReference type="InterPro" id="IPR001876">
    <property type="entry name" value="Znf_RanBP2"/>
</dbReference>
<gene>
    <name evidence="10" type="ORF">CPEL01642_LOCUS5064</name>
</gene>
<evidence type="ECO:0000256" key="8">
    <source>
        <dbReference type="SAM" id="MobiDB-lite"/>
    </source>
</evidence>
<feature type="compositionally biased region" description="Gly residues" evidence="8">
    <location>
        <begin position="111"/>
        <end position="120"/>
    </location>
</feature>
<sequence>MSYAGVLDEATRSLLDGTTPLIGVRDGRWCCLLCERQFKSERHLGKHLATSELHKQQVAEAIASGRLVLPAREAGTSVDVARAASSEANHTAASATTSAGAKRARSEGLADAGGGEKSGGGGMSALEQMALFESRLKSQAKVKPDRRDDREFSNVDSNKARTINNQMDWECGECGKFNFARSVVCHDCKAHVDANTKYLSNRLKELKQERFARVFGNSALASDKPLVSDPAAEHAHQKSALTAENNLGHGMLSSMGWQGGGLGRSGEGAAEAVRAYGGDGDRGRASFQC</sequence>
<dbReference type="InterPro" id="IPR036443">
    <property type="entry name" value="Znf_RanBP2_sf"/>
</dbReference>
<dbReference type="GO" id="GO:0003723">
    <property type="term" value="F:RNA binding"/>
    <property type="evidence" value="ECO:0007669"/>
    <property type="project" value="UniProtKB-KW"/>
</dbReference>
<reference evidence="10" key="1">
    <citation type="submission" date="2021-01" db="EMBL/GenBank/DDBJ databases">
        <authorList>
            <person name="Corre E."/>
            <person name="Pelletier E."/>
            <person name="Niang G."/>
            <person name="Scheremetjew M."/>
            <person name="Finn R."/>
            <person name="Kale V."/>
            <person name="Holt S."/>
            <person name="Cochrane G."/>
            <person name="Meng A."/>
            <person name="Brown T."/>
            <person name="Cohen L."/>
        </authorList>
    </citation>
    <scope>NUCLEOTIDE SEQUENCE</scope>
    <source>
        <strain evidence="10">PLY182g</strain>
    </source>
</reference>
<protein>
    <recommendedName>
        <fullName evidence="9">G-patch domain-containing protein</fullName>
    </recommendedName>
</protein>
<keyword evidence="4" id="KW-0863">Zinc-finger</keyword>
<dbReference type="GO" id="GO:0005634">
    <property type="term" value="C:nucleus"/>
    <property type="evidence" value="ECO:0007669"/>
    <property type="project" value="UniProtKB-SubCell"/>
</dbReference>
<feature type="region of interest" description="Disordered" evidence="8">
    <location>
        <begin position="82"/>
        <end position="120"/>
    </location>
</feature>